<evidence type="ECO:0000313" key="3">
    <source>
        <dbReference type="Proteomes" id="UP000594435"/>
    </source>
</evidence>
<feature type="compositionally biased region" description="Basic and acidic residues" evidence="1">
    <location>
        <begin position="101"/>
        <end position="112"/>
    </location>
</feature>
<dbReference type="AlphaFoldDB" id="A0AAJ4I9G5"/>
<evidence type="ECO:0000256" key="1">
    <source>
        <dbReference type="SAM" id="MobiDB-lite"/>
    </source>
</evidence>
<name>A0AAJ4I9G5_9VIBR</name>
<dbReference type="EMBL" id="CP065217">
    <property type="protein sequence ID" value="QPL52429.1"/>
    <property type="molecule type" value="Genomic_DNA"/>
</dbReference>
<dbReference type="Proteomes" id="UP000594435">
    <property type="component" value="Chromosome 1"/>
</dbReference>
<protein>
    <submittedName>
        <fullName evidence="2">Uncharacterized protein</fullName>
    </submittedName>
</protein>
<sequence length="288" mass="32021">MSIIRSARKVGFTIINNAIFDSGLSPRAIGVLTYLLSKPDNWEVSPAQLVKCFSDTAAPIGRDAVYATITELVEKGFVERRQRRNGSGRMSGVDYVVFDEPLEKPDAPKPDTDNTETVDEPDTAEPETAEPYPAEPTLINTDLLISTDHLTNTEFKQEKKSKPKKAQALDFSNWPTQPSDQVLSDWQLIRNKKRAPLTQTAINRLRPKLELAQQKLGLTADDVLGICVERGWQGFEVEWLENHLARSHAPISAPPQGRQSALEARNQSAIDQWLGTTTSTGNTFEHGE</sequence>
<dbReference type="SUPFAM" id="SSF46785">
    <property type="entry name" value="Winged helix' DNA-binding domain"/>
    <property type="match status" value="1"/>
</dbReference>
<feature type="compositionally biased region" description="Acidic residues" evidence="1">
    <location>
        <begin position="113"/>
        <end position="128"/>
    </location>
</feature>
<dbReference type="InterPro" id="IPR036390">
    <property type="entry name" value="WH_DNA-bd_sf"/>
</dbReference>
<accession>A0AAJ4I9G5</accession>
<proteinExistence type="predicted"/>
<dbReference type="RefSeq" id="WP_193157902.1">
    <property type="nucleotide sequence ID" value="NZ_CP065217.1"/>
</dbReference>
<evidence type="ECO:0000313" key="2">
    <source>
        <dbReference type="EMBL" id="QPL52429.1"/>
    </source>
</evidence>
<feature type="region of interest" description="Disordered" evidence="1">
    <location>
        <begin position="154"/>
        <end position="173"/>
    </location>
</feature>
<organism evidence="2 3">
    <name type="scientific">Vibrio navarrensis</name>
    <dbReference type="NCBI Taxonomy" id="29495"/>
    <lineage>
        <taxon>Bacteria</taxon>
        <taxon>Pseudomonadati</taxon>
        <taxon>Pseudomonadota</taxon>
        <taxon>Gammaproteobacteria</taxon>
        <taxon>Vibrionales</taxon>
        <taxon>Vibrionaceae</taxon>
        <taxon>Vibrio</taxon>
    </lineage>
</organism>
<reference evidence="2 3" key="1">
    <citation type="submission" date="2020-11" db="EMBL/GenBank/DDBJ databases">
        <title>Complete and Circularized Genome Assembly of a human isolate of Vibrio navarrensis biotype pommerensis with MiSeq and MinION Sequence Data.</title>
        <authorList>
            <person name="Schwartz K."/>
            <person name="Borowiak M."/>
            <person name="Deneke C."/>
            <person name="Balau V."/>
            <person name="Metelmann C."/>
            <person name="Strauch E."/>
        </authorList>
    </citation>
    <scope>NUCLEOTIDE SEQUENCE [LARGE SCALE GENOMIC DNA]</scope>
    <source>
        <strain evidence="2 3">20-VB00237</strain>
    </source>
</reference>
<feature type="region of interest" description="Disordered" evidence="1">
    <location>
        <begin position="99"/>
        <end position="136"/>
    </location>
</feature>
<gene>
    <name evidence="2" type="ORF">I3X05_10400</name>
</gene>